<dbReference type="PANTHER" id="PTHR38733:SF1">
    <property type="entry name" value="TYPE IV METHYL-DIRECTED RESTRICTION ENZYME ECOKMCRBC"/>
    <property type="match status" value="1"/>
</dbReference>
<dbReference type="OrthoDB" id="828100at2"/>
<evidence type="ECO:0000313" key="2">
    <source>
        <dbReference type="Proteomes" id="UP000184782"/>
    </source>
</evidence>
<protein>
    <submittedName>
        <fullName evidence="1">McrBC 5-methylcytosine restriction system component</fullName>
    </submittedName>
</protein>
<dbReference type="PANTHER" id="PTHR38733">
    <property type="entry name" value="PROTEIN MCRC"/>
    <property type="match status" value="1"/>
</dbReference>
<keyword evidence="2" id="KW-1185">Reference proteome</keyword>
<gene>
    <name evidence="1" type="ORF">SAMN05421769_3201</name>
</gene>
<name>A0A1N6I9Z5_9FLAO</name>
<organism evidence="1 2">
    <name type="scientific">Chryseobacterium scophthalmum</name>
    <dbReference type="NCBI Taxonomy" id="59733"/>
    <lineage>
        <taxon>Bacteria</taxon>
        <taxon>Pseudomonadati</taxon>
        <taxon>Bacteroidota</taxon>
        <taxon>Flavobacteriia</taxon>
        <taxon>Flavobacteriales</taxon>
        <taxon>Weeksellaceae</taxon>
        <taxon>Chryseobacterium group</taxon>
        <taxon>Chryseobacterium</taxon>
    </lineage>
</organism>
<dbReference type="STRING" id="59733.SAMN05421769_3201"/>
<evidence type="ECO:0000313" key="1">
    <source>
        <dbReference type="EMBL" id="SIO28847.1"/>
    </source>
</evidence>
<dbReference type="RefSeq" id="WP_074231466.1">
    <property type="nucleotide sequence ID" value="NZ_FSRQ01000003.1"/>
</dbReference>
<dbReference type="EMBL" id="FSRQ01000003">
    <property type="protein sequence ID" value="SIO28847.1"/>
    <property type="molecule type" value="Genomic_DNA"/>
</dbReference>
<dbReference type="InterPro" id="IPR019292">
    <property type="entry name" value="McrC"/>
</dbReference>
<accession>A0A1N6I9Z5</accession>
<proteinExistence type="predicted"/>
<dbReference type="Pfam" id="PF10117">
    <property type="entry name" value="McrBC"/>
    <property type="match status" value="1"/>
</dbReference>
<reference evidence="2" key="1">
    <citation type="submission" date="2016-12" db="EMBL/GenBank/DDBJ databases">
        <authorList>
            <person name="Varghese N."/>
            <person name="Submissions S."/>
        </authorList>
    </citation>
    <scope>NUCLEOTIDE SEQUENCE [LARGE SCALE GENOMIC DNA]</scope>
    <source>
        <strain evidence="2">DSM 16779</strain>
    </source>
</reference>
<dbReference type="Proteomes" id="UP000184782">
    <property type="component" value="Unassembled WGS sequence"/>
</dbReference>
<sequence length="486" mass="57145">MGIFLREHISKKLIITKDADLYCKEKGSHILHVLEEKLEIIPRMFKTERGKPYYCFSWSASENEITLNSDYFVGLDWLTQDRFIHVEPKLNFAVLTSFEKVISQKEVGISENKIKELDELAEKEVTTASVIIDGKNDLVKEVNVIAMLMEVMTYSEVAKETDSLLLIDWEAPEIEIEQKQDLLTPFLVVKFLKLLQDIARKGLKKSYYKIQENLKNRVKGKILVGQQIKQNVFKNRFTNTVCDYQVFGEDSLENRFLKKVLLFCTQYVENNKYYFKKENDISGIVNFIRPAFEHVSLEVDMQDIKHLKYNPFFKEYKDAIKIGQQILKRFSYNITKTTAEKISTPPFWIDMPKMFELYVYAKLLADNRELNHTNFNYQFATYGNSLDFLISTKDYKIVVDTKYKLKYNYSQIHEDIRQVAGYARLNKVREKLKYSDNEEIPCLIIYPKPLQNNEYDEDSLKIENLMTAEICVYHKVFKLGVSVPIL</sequence>
<dbReference type="AlphaFoldDB" id="A0A1N6I9Z5"/>